<organism evidence="2 3">
    <name type="scientific">Phytophthora fragariaefolia</name>
    <dbReference type="NCBI Taxonomy" id="1490495"/>
    <lineage>
        <taxon>Eukaryota</taxon>
        <taxon>Sar</taxon>
        <taxon>Stramenopiles</taxon>
        <taxon>Oomycota</taxon>
        <taxon>Peronosporomycetes</taxon>
        <taxon>Peronosporales</taxon>
        <taxon>Peronosporaceae</taxon>
        <taxon>Phytophthora</taxon>
    </lineage>
</organism>
<name>A0A9W7D244_9STRA</name>
<protein>
    <submittedName>
        <fullName evidence="2">Unnamed protein product</fullName>
    </submittedName>
</protein>
<dbReference type="AlphaFoldDB" id="A0A9W7D244"/>
<feature type="compositionally biased region" description="Polar residues" evidence="1">
    <location>
        <begin position="244"/>
        <end position="254"/>
    </location>
</feature>
<comment type="caution">
    <text evidence="2">The sequence shown here is derived from an EMBL/GenBank/DDBJ whole genome shotgun (WGS) entry which is preliminary data.</text>
</comment>
<evidence type="ECO:0000256" key="1">
    <source>
        <dbReference type="SAM" id="MobiDB-lite"/>
    </source>
</evidence>
<gene>
    <name evidence="2" type="ORF">Pfra01_002006500</name>
</gene>
<dbReference type="EMBL" id="BSXT01002676">
    <property type="protein sequence ID" value="GMF50326.1"/>
    <property type="molecule type" value="Genomic_DNA"/>
</dbReference>
<feature type="region of interest" description="Disordered" evidence="1">
    <location>
        <begin position="228"/>
        <end position="254"/>
    </location>
</feature>
<keyword evidence="3" id="KW-1185">Reference proteome</keyword>
<proteinExistence type="predicted"/>
<evidence type="ECO:0000313" key="3">
    <source>
        <dbReference type="Proteomes" id="UP001165121"/>
    </source>
</evidence>
<sequence length="254" mass="28760">MILAGVFGTLNGLHGSLWCPIRAGFVMTDADKAQYNACVTEIPRTTVLMCWFHVMQNVWKHATQLRLSYADTWKIFTDLYDMQYTPRENGWKHKALLSGRHFTRGYAATNIPLEQYHRRLKLVCSDGKHTPDELIKCLDRARLAVLGQNVEFCNFSSASERLMLLFKLLCKRSRLEVERLPPLPTVPADFYQLGFAFSQSNFAYQGERCSPVVEGSATSHELPLTGSVRDYQSLPTGEPEQAGHHSSTSETALR</sequence>
<dbReference type="OrthoDB" id="128837at2759"/>
<evidence type="ECO:0000313" key="2">
    <source>
        <dbReference type="EMBL" id="GMF50326.1"/>
    </source>
</evidence>
<accession>A0A9W7D244</accession>
<reference evidence="2" key="1">
    <citation type="submission" date="2023-04" db="EMBL/GenBank/DDBJ databases">
        <title>Phytophthora fragariaefolia NBRC 109709.</title>
        <authorList>
            <person name="Ichikawa N."/>
            <person name="Sato H."/>
            <person name="Tonouchi N."/>
        </authorList>
    </citation>
    <scope>NUCLEOTIDE SEQUENCE</scope>
    <source>
        <strain evidence="2">NBRC 109709</strain>
    </source>
</reference>
<dbReference type="Proteomes" id="UP001165121">
    <property type="component" value="Unassembled WGS sequence"/>
</dbReference>